<dbReference type="Proteomes" id="UP000598997">
    <property type="component" value="Unassembled WGS sequence"/>
</dbReference>
<dbReference type="EMBL" id="BMIO01000003">
    <property type="protein sequence ID" value="GGD37853.1"/>
    <property type="molecule type" value="Genomic_DNA"/>
</dbReference>
<feature type="domain" description="PAS" evidence="2">
    <location>
        <begin position="180"/>
        <end position="246"/>
    </location>
</feature>
<dbReference type="InterPro" id="IPR000014">
    <property type="entry name" value="PAS"/>
</dbReference>
<dbReference type="InterPro" id="IPR013656">
    <property type="entry name" value="PAS_4"/>
</dbReference>
<dbReference type="Gene3D" id="3.30.450.20">
    <property type="entry name" value="PAS domain"/>
    <property type="match status" value="2"/>
</dbReference>
<accession>A0A916YB76</accession>
<feature type="domain" description="PAS" evidence="2">
    <location>
        <begin position="62"/>
        <end position="127"/>
    </location>
</feature>
<proteinExistence type="inferred from homology"/>
<dbReference type="InterPro" id="IPR035965">
    <property type="entry name" value="PAS-like_dom_sf"/>
</dbReference>
<keyword evidence="4" id="KW-1185">Reference proteome</keyword>
<dbReference type="OrthoDB" id="7861242at2"/>
<dbReference type="SUPFAM" id="SSF55785">
    <property type="entry name" value="PYP-like sensor domain (PAS domain)"/>
    <property type="match status" value="2"/>
</dbReference>
<dbReference type="AlphaFoldDB" id="A0A916YB76"/>
<evidence type="ECO:0000256" key="1">
    <source>
        <dbReference type="ARBA" id="ARBA00009981"/>
    </source>
</evidence>
<dbReference type="CDD" id="cd00130">
    <property type="entry name" value="PAS"/>
    <property type="match status" value="1"/>
</dbReference>
<comment type="similarity">
    <text evidence="1">Belongs to the phD/YefM antitoxin family.</text>
</comment>
<comment type="caution">
    <text evidence="3">The sequence shown here is derived from an EMBL/GenBank/DDBJ whole genome shotgun (WGS) entry which is preliminary data.</text>
</comment>
<dbReference type="SMART" id="SM00091">
    <property type="entry name" value="PAS"/>
    <property type="match status" value="2"/>
</dbReference>
<dbReference type="Pfam" id="PF08448">
    <property type="entry name" value="PAS_4"/>
    <property type="match status" value="1"/>
</dbReference>
<sequence>MSEVTATAAEVVRAFSHWRDVASDSAVFITNHGKETHVLLDIDQYRELASGNASGADKGSGNELVSLAEWIDEALVICDSDLRIQYANRVAGAICRKNSAEFAGSLLEEALPSVAGSLMEVHARRTVVGGEPSAADIPSPFKEGAWLRFQSFPLGNQNVLMFRDITEDVQRHRLADVKTSILEAMSVHGDVGYVRLSIRGTIERIDDPFARMVELDEERLMGVAIVDLVAREDRVVFRDTLEGVLRGGPPQRLEVGFLNNSGKVATAKLSIVQLHGAYGAEGAVVMLTSQGMREEGAD</sequence>
<dbReference type="InterPro" id="IPR036165">
    <property type="entry name" value="YefM-like_sf"/>
</dbReference>
<gene>
    <name evidence="3" type="ORF">GCM10010989_09940</name>
</gene>
<evidence type="ECO:0000313" key="3">
    <source>
        <dbReference type="EMBL" id="GGD37853.1"/>
    </source>
</evidence>
<name>A0A916YB76_9SPHN</name>
<organism evidence="3 4">
    <name type="scientific">Croceicoccus pelagius</name>
    <dbReference type="NCBI Taxonomy" id="1703341"/>
    <lineage>
        <taxon>Bacteria</taxon>
        <taxon>Pseudomonadati</taxon>
        <taxon>Pseudomonadota</taxon>
        <taxon>Alphaproteobacteria</taxon>
        <taxon>Sphingomonadales</taxon>
        <taxon>Erythrobacteraceae</taxon>
        <taxon>Croceicoccus</taxon>
    </lineage>
</organism>
<reference evidence="3 4" key="1">
    <citation type="journal article" date="2014" name="Int. J. Syst. Evol. Microbiol.">
        <title>Complete genome sequence of Corynebacterium casei LMG S-19264T (=DSM 44701T), isolated from a smear-ripened cheese.</title>
        <authorList>
            <consortium name="US DOE Joint Genome Institute (JGI-PGF)"/>
            <person name="Walter F."/>
            <person name="Albersmeier A."/>
            <person name="Kalinowski J."/>
            <person name="Ruckert C."/>
        </authorList>
    </citation>
    <scope>NUCLEOTIDE SEQUENCE [LARGE SCALE GENOMIC DNA]</scope>
    <source>
        <strain evidence="3 4">CGMCC 1.15358</strain>
    </source>
</reference>
<dbReference type="SUPFAM" id="SSF143120">
    <property type="entry name" value="YefM-like"/>
    <property type="match status" value="1"/>
</dbReference>
<evidence type="ECO:0000259" key="2">
    <source>
        <dbReference type="SMART" id="SM00091"/>
    </source>
</evidence>
<protein>
    <recommendedName>
        <fullName evidence="2">PAS domain-containing protein</fullName>
    </recommendedName>
</protein>
<evidence type="ECO:0000313" key="4">
    <source>
        <dbReference type="Proteomes" id="UP000598997"/>
    </source>
</evidence>
<dbReference type="RefSeq" id="WP_066762895.1">
    <property type="nucleotide sequence ID" value="NZ_BMIO01000003.1"/>
</dbReference>